<dbReference type="EMBL" id="CP032098">
    <property type="protein sequence ID" value="AXX91868.1"/>
    <property type="molecule type" value="Genomic_DNA"/>
</dbReference>
<dbReference type="GO" id="GO:0004305">
    <property type="term" value="F:ethanolamine kinase activity"/>
    <property type="evidence" value="ECO:0007669"/>
    <property type="project" value="TreeGrafter"/>
</dbReference>
<sequence>MLDKNQIKNISFFKNKNILNIEKLKIQGLCNINYKICTKNQSYILRVFKSNKSVNISRNFEYKVQKKAFYKKVSSKVYYFDLKNGFLINKFIKGMHKYNLKNKDLKALIKVVKKIHNLNIKSKTYDFFKDLKHYSKNLKDLQSKKALKKLKKELIYLSNFDKNLALCHHDLNVKNIIFTKKDKVKIIDWEYAGVNDIYFDLATICSEYKLNKTREKLLLKYYFNTYSKRKHKKLLSYKKVYNLLCFLWLNDNL</sequence>
<dbReference type="RefSeq" id="WP_164997052.1">
    <property type="nucleotide sequence ID" value="NZ_CP032098.1"/>
</dbReference>
<evidence type="ECO:0000313" key="2">
    <source>
        <dbReference type="Proteomes" id="UP000262712"/>
    </source>
</evidence>
<dbReference type="SUPFAM" id="SSF56112">
    <property type="entry name" value="Protein kinase-like (PK-like)"/>
    <property type="match status" value="1"/>
</dbReference>
<dbReference type="CDD" id="cd05151">
    <property type="entry name" value="ChoK-like"/>
    <property type="match status" value="1"/>
</dbReference>
<dbReference type="InterPro" id="IPR011009">
    <property type="entry name" value="Kinase-like_dom_sf"/>
</dbReference>
<dbReference type="Gene3D" id="3.90.1200.10">
    <property type="match status" value="1"/>
</dbReference>
<keyword evidence="1" id="KW-0418">Kinase</keyword>
<dbReference type="PANTHER" id="PTHR22603:SF66">
    <property type="entry name" value="ETHANOLAMINE KINASE"/>
    <property type="match status" value="1"/>
</dbReference>
<gene>
    <name evidence="1" type="ORF">AMOL_0874</name>
</gene>
<dbReference type="KEGG" id="amol:AMOL_0874"/>
<name>A0AB33GLP2_9BACT</name>
<dbReference type="Gene3D" id="3.30.200.20">
    <property type="entry name" value="Phosphorylase Kinase, domain 1"/>
    <property type="match status" value="1"/>
</dbReference>
<protein>
    <submittedName>
        <fullName evidence="1">Choline kinase</fullName>
    </submittedName>
</protein>
<dbReference type="AlphaFoldDB" id="A0AB33GLP2"/>
<dbReference type="GO" id="GO:0006646">
    <property type="term" value="P:phosphatidylethanolamine biosynthetic process"/>
    <property type="evidence" value="ECO:0007669"/>
    <property type="project" value="TreeGrafter"/>
</dbReference>
<reference evidence="1 2" key="1">
    <citation type="submission" date="2018-08" db="EMBL/GenBank/DDBJ databases">
        <title>Complete genome of the Arcobacter molluscorum type strain LMG 25693.</title>
        <authorList>
            <person name="Miller W.G."/>
            <person name="Yee E."/>
            <person name="Bono J.L."/>
        </authorList>
    </citation>
    <scope>NUCLEOTIDE SEQUENCE [LARGE SCALE GENOMIC DNA]</scope>
    <source>
        <strain evidence="1 2">CECT 7696</strain>
    </source>
</reference>
<organism evidence="1 2">
    <name type="scientific">Malaciobacter molluscorum LMG 25693</name>
    <dbReference type="NCBI Taxonomy" id="870501"/>
    <lineage>
        <taxon>Bacteria</taxon>
        <taxon>Pseudomonadati</taxon>
        <taxon>Campylobacterota</taxon>
        <taxon>Epsilonproteobacteria</taxon>
        <taxon>Campylobacterales</taxon>
        <taxon>Arcobacteraceae</taxon>
        <taxon>Malaciobacter</taxon>
    </lineage>
</organism>
<evidence type="ECO:0000313" key="1">
    <source>
        <dbReference type="EMBL" id="AXX91868.1"/>
    </source>
</evidence>
<dbReference type="Proteomes" id="UP000262712">
    <property type="component" value="Chromosome"/>
</dbReference>
<keyword evidence="1" id="KW-0808">Transferase</keyword>
<dbReference type="Pfam" id="PF01633">
    <property type="entry name" value="Choline_kinase"/>
    <property type="match status" value="1"/>
</dbReference>
<proteinExistence type="predicted"/>
<dbReference type="PANTHER" id="PTHR22603">
    <property type="entry name" value="CHOLINE/ETHANOALAMINE KINASE"/>
    <property type="match status" value="1"/>
</dbReference>
<dbReference type="GO" id="GO:0005737">
    <property type="term" value="C:cytoplasm"/>
    <property type="evidence" value="ECO:0007669"/>
    <property type="project" value="TreeGrafter"/>
</dbReference>
<accession>A0AB33GLP2</accession>